<comment type="caution">
    <text evidence="1">The sequence shown here is derived from an EMBL/GenBank/DDBJ whole genome shotgun (WGS) entry which is preliminary data.</text>
</comment>
<proteinExistence type="predicted"/>
<protein>
    <submittedName>
        <fullName evidence="1">Uncharacterized protein</fullName>
    </submittedName>
</protein>
<reference evidence="1 2" key="1">
    <citation type="submission" date="2024-05" db="EMBL/GenBank/DDBJ databases">
        <title>The nuclear and mitochondrial genome assemblies of Tetragonisca angustula (Apidae: Meliponini), a tiny yet remarkable pollinator in the Neotropics.</title>
        <authorList>
            <person name="Ferrari R."/>
            <person name="Ricardo P.C."/>
            <person name="Dias F.C."/>
            <person name="Araujo N.S."/>
            <person name="Soares D.O."/>
            <person name="Zhou Q.-S."/>
            <person name="Zhu C.-D."/>
            <person name="Coutinho L."/>
            <person name="Airas M.C."/>
            <person name="Batista T.M."/>
        </authorList>
    </citation>
    <scope>NUCLEOTIDE SEQUENCE [LARGE SCALE GENOMIC DNA]</scope>
    <source>
        <strain evidence="1">ASF017062</strain>
        <tissue evidence="1">Abdomen</tissue>
    </source>
</reference>
<keyword evidence="2" id="KW-1185">Reference proteome</keyword>
<evidence type="ECO:0000313" key="2">
    <source>
        <dbReference type="Proteomes" id="UP001432146"/>
    </source>
</evidence>
<evidence type="ECO:0000313" key="1">
    <source>
        <dbReference type="EMBL" id="KAK9308400.1"/>
    </source>
</evidence>
<dbReference type="Proteomes" id="UP001432146">
    <property type="component" value="Unassembled WGS sequence"/>
</dbReference>
<sequence>MLNLTDIRVKFNTSGERQSLLLSLLMSRTPTRHEGSLFPEGAAAYDESSTHVHEVVGCVVKNTLTRRFHWTNENQPMIHRCKQYVPSRKEEIRADNQRTLC</sequence>
<dbReference type="EMBL" id="JAWNGG020000021">
    <property type="protein sequence ID" value="KAK9308400.1"/>
    <property type="molecule type" value="Genomic_DNA"/>
</dbReference>
<organism evidence="1 2">
    <name type="scientific">Tetragonisca angustula</name>
    <dbReference type="NCBI Taxonomy" id="166442"/>
    <lineage>
        <taxon>Eukaryota</taxon>
        <taxon>Metazoa</taxon>
        <taxon>Ecdysozoa</taxon>
        <taxon>Arthropoda</taxon>
        <taxon>Hexapoda</taxon>
        <taxon>Insecta</taxon>
        <taxon>Pterygota</taxon>
        <taxon>Neoptera</taxon>
        <taxon>Endopterygota</taxon>
        <taxon>Hymenoptera</taxon>
        <taxon>Apocrita</taxon>
        <taxon>Aculeata</taxon>
        <taxon>Apoidea</taxon>
        <taxon>Anthophila</taxon>
        <taxon>Apidae</taxon>
        <taxon>Tetragonisca</taxon>
    </lineage>
</organism>
<dbReference type="AlphaFoldDB" id="A0AAW1AEK9"/>
<accession>A0AAW1AEK9</accession>
<name>A0AAW1AEK9_9HYME</name>
<gene>
    <name evidence="1" type="ORF">QLX08_001578</name>
</gene>